<name>A0ABR3FA21_9AGAR</name>
<sequence>MSTFQYSSSPFSHVFDTNYAPTSEELNEIYSLLHEPELRARHLAQEISKLQAELDEVQYFIDRHRPLLSPVRRLPADILGEIFVHTLPTNSYNVAGRTLKDAPLLLTTICHSWREIALKTPRLWNRIHIYLPSSHPEFPGDQLFSLIQQRKQGVEMWLERSGALPITFSIAIGSWGAHPEINSHLEDFAALLKKYSRRLRAVKLSPQQTEMGTLISTSVWHSFAELTQEDLPMLQDIQVAGQLFARDWPAETPTPTPLALLLPKLSSLRALSIAHEPVDAFLTLDIQWALLTHLTIKSRRSPTTHASMVVTIARSCPSLLSLSLETELDTEWGNPPFTISPVISSPPPANFRSLTMRLQDMSSADLVSRTLLTTFQSITTPALDDLVIESNFYNSNRQPGSGYMGSHMPFHETLARSNCRITHLTIGDFLLLNIGALSRTLELLDSLVSLTHYHNRNDPDSDCIGPFLRLLTEDTSLCPHLERIHLNCGVTHIDPIITFTTSRHKLRHLRADFGVLNATPTNERVSSEYVKALLVEWRQVRGMQIVWRWQNEIPGFEFYDQPYAGVPNDGQFRPFFESQYMYL</sequence>
<evidence type="ECO:0000313" key="1">
    <source>
        <dbReference type="EMBL" id="KAL0572088.1"/>
    </source>
</evidence>
<gene>
    <name evidence="1" type="ORF">V5O48_009882</name>
</gene>
<dbReference type="PANTHER" id="PTHR38926:SF5">
    <property type="entry name" value="F-BOX AND LEUCINE-RICH REPEAT PROTEIN 6"/>
    <property type="match status" value="1"/>
</dbReference>
<evidence type="ECO:0008006" key="3">
    <source>
        <dbReference type="Google" id="ProtNLM"/>
    </source>
</evidence>
<dbReference type="PANTHER" id="PTHR38926">
    <property type="entry name" value="F-BOX DOMAIN CONTAINING PROTEIN, EXPRESSED"/>
    <property type="match status" value="1"/>
</dbReference>
<dbReference type="EMBL" id="JBAHYK010000675">
    <property type="protein sequence ID" value="KAL0572088.1"/>
    <property type="molecule type" value="Genomic_DNA"/>
</dbReference>
<comment type="caution">
    <text evidence="1">The sequence shown here is derived from an EMBL/GenBank/DDBJ whole genome shotgun (WGS) entry which is preliminary data.</text>
</comment>
<protein>
    <recommendedName>
        <fullName evidence="3">F-box domain-containing protein</fullName>
    </recommendedName>
</protein>
<dbReference type="Proteomes" id="UP001465976">
    <property type="component" value="Unassembled WGS sequence"/>
</dbReference>
<keyword evidence="2" id="KW-1185">Reference proteome</keyword>
<proteinExistence type="predicted"/>
<reference evidence="1 2" key="1">
    <citation type="submission" date="2024-02" db="EMBL/GenBank/DDBJ databases">
        <title>A draft genome for the cacao thread blight pathogen Marasmius crinis-equi.</title>
        <authorList>
            <person name="Cohen S.P."/>
            <person name="Baruah I.K."/>
            <person name="Amoako-Attah I."/>
            <person name="Bukari Y."/>
            <person name="Meinhardt L.W."/>
            <person name="Bailey B.A."/>
        </authorList>
    </citation>
    <scope>NUCLEOTIDE SEQUENCE [LARGE SCALE GENOMIC DNA]</scope>
    <source>
        <strain evidence="1 2">GH-76</strain>
    </source>
</reference>
<accession>A0ABR3FA21</accession>
<evidence type="ECO:0000313" key="2">
    <source>
        <dbReference type="Proteomes" id="UP001465976"/>
    </source>
</evidence>
<organism evidence="1 2">
    <name type="scientific">Marasmius crinis-equi</name>
    <dbReference type="NCBI Taxonomy" id="585013"/>
    <lineage>
        <taxon>Eukaryota</taxon>
        <taxon>Fungi</taxon>
        <taxon>Dikarya</taxon>
        <taxon>Basidiomycota</taxon>
        <taxon>Agaricomycotina</taxon>
        <taxon>Agaricomycetes</taxon>
        <taxon>Agaricomycetidae</taxon>
        <taxon>Agaricales</taxon>
        <taxon>Marasmiineae</taxon>
        <taxon>Marasmiaceae</taxon>
        <taxon>Marasmius</taxon>
    </lineage>
</organism>